<keyword evidence="1" id="KW-0472">Membrane</keyword>
<feature type="transmembrane region" description="Helical" evidence="1">
    <location>
        <begin position="110"/>
        <end position="132"/>
    </location>
</feature>
<proteinExistence type="predicted"/>
<sequence>MKTLTPAQVDQLRTHLYKSGATPSQASSLLPLFSQEVEHFMWIGLPFEVALDKVELEAEHNPVRYLREKHANALVMPEEQLNELDLDEIVFANRNRAYGAYDLRKAYNRAVVNALLMTLGLVLMILAAMEAYQQGKWVYASWGGGAWIAGIFLVAFSAFRFYVERITLVMTENR</sequence>
<protein>
    <recommendedName>
        <fullName evidence="4">DUF2335 domain-containing protein</fullName>
    </recommendedName>
</protein>
<keyword evidence="1" id="KW-0812">Transmembrane</keyword>
<comment type="caution">
    <text evidence="2">The sequence shown here is derived from an EMBL/GenBank/DDBJ whole genome shotgun (WGS) entry which is preliminary data.</text>
</comment>
<dbReference type="Proteomes" id="UP000664628">
    <property type="component" value="Unassembled WGS sequence"/>
</dbReference>
<keyword evidence="1" id="KW-1133">Transmembrane helix</keyword>
<dbReference type="EMBL" id="JAFMYW010000002">
    <property type="protein sequence ID" value="MBO0948838.1"/>
    <property type="molecule type" value="Genomic_DNA"/>
</dbReference>
<name>A0ABS3JHE9_9BACT</name>
<organism evidence="2 3">
    <name type="scientific">Fibrella forsythiae</name>
    <dbReference type="NCBI Taxonomy" id="2817061"/>
    <lineage>
        <taxon>Bacteria</taxon>
        <taxon>Pseudomonadati</taxon>
        <taxon>Bacteroidota</taxon>
        <taxon>Cytophagia</taxon>
        <taxon>Cytophagales</taxon>
        <taxon>Spirosomataceae</taxon>
        <taxon>Fibrella</taxon>
    </lineage>
</organism>
<dbReference type="RefSeq" id="WP_207328785.1">
    <property type="nucleotide sequence ID" value="NZ_JAFMYW010000002.1"/>
</dbReference>
<evidence type="ECO:0008006" key="4">
    <source>
        <dbReference type="Google" id="ProtNLM"/>
    </source>
</evidence>
<keyword evidence="3" id="KW-1185">Reference proteome</keyword>
<reference evidence="2 3" key="1">
    <citation type="submission" date="2021-03" db="EMBL/GenBank/DDBJ databases">
        <title>Fibrella sp. HMF5405 genome sequencing and assembly.</title>
        <authorList>
            <person name="Kang H."/>
            <person name="Kim H."/>
            <person name="Bae S."/>
            <person name="Joh K."/>
        </authorList>
    </citation>
    <scope>NUCLEOTIDE SEQUENCE [LARGE SCALE GENOMIC DNA]</scope>
    <source>
        <strain evidence="2 3">HMF5405</strain>
    </source>
</reference>
<evidence type="ECO:0000313" key="3">
    <source>
        <dbReference type="Proteomes" id="UP000664628"/>
    </source>
</evidence>
<gene>
    <name evidence="2" type="ORF">J2I46_09615</name>
</gene>
<accession>A0ABS3JHE9</accession>
<feature type="transmembrane region" description="Helical" evidence="1">
    <location>
        <begin position="144"/>
        <end position="163"/>
    </location>
</feature>
<evidence type="ECO:0000313" key="2">
    <source>
        <dbReference type="EMBL" id="MBO0948838.1"/>
    </source>
</evidence>
<evidence type="ECO:0000256" key="1">
    <source>
        <dbReference type="SAM" id="Phobius"/>
    </source>
</evidence>